<dbReference type="CDD" id="cd04301">
    <property type="entry name" value="NAT_SF"/>
    <property type="match status" value="1"/>
</dbReference>
<dbReference type="Pfam" id="PF13673">
    <property type="entry name" value="Acetyltransf_10"/>
    <property type="match status" value="1"/>
</dbReference>
<reference evidence="2 3" key="1">
    <citation type="journal article" date="2022" name="Int. J. Syst. Evol. Microbiol.">
        <title>Noviherbaspirillum aridicola sp. nov., isolated from an arid soil in Pakistan.</title>
        <authorList>
            <person name="Khan I.U."/>
            <person name="Saqib M."/>
            <person name="Amin A."/>
            <person name="Hussain F."/>
            <person name="Li L."/>
            <person name="Liu Y.H."/>
            <person name="Fang B.Z."/>
            <person name="Ahmed I."/>
            <person name="Li W.J."/>
        </authorList>
    </citation>
    <scope>NUCLEOTIDE SEQUENCE [LARGE SCALE GENOMIC DNA]</scope>
    <source>
        <strain evidence="2 3">NCCP-691</strain>
    </source>
</reference>
<dbReference type="EMBL" id="BPMK01000008">
    <property type="protein sequence ID" value="GIZ51974.1"/>
    <property type="molecule type" value="Genomic_DNA"/>
</dbReference>
<keyword evidence="3" id="KW-1185">Reference proteome</keyword>
<gene>
    <name evidence="2" type="ORF">NCCP691_19880</name>
</gene>
<accession>A0ABQ4Q496</accession>
<proteinExistence type="predicted"/>
<evidence type="ECO:0000259" key="1">
    <source>
        <dbReference type="PROSITE" id="PS51186"/>
    </source>
</evidence>
<dbReference type="Gene3D" id="3.40.630.30">
    <property type="match status" value="1"/>
</dbReference>
<comment type="caution">
    <text evidence="2">The sequence shown here is derived from an EMBL/GenBank/DDBJ whole genome shotgun (WGS) entry which is preliminary data.</text>
</comment>
<name>A0ABQ4Q496_9BURK</name>
<organism evidence="2 3">
    <name type="scientific">Noviherbaspirillum aridicola</name>
    <dbReference type="NCBI Taxonomy" id="2849687"/>
    <lineage>
        <taxon>Bacteria</taxon>
        <taxon>Pseudomonadati</taxon>
        <taxon>Pseudomonadota</taxon>
        <taxon>Betaproteobacteria</taxon>
        <taxon>Burkholderiales</taxon>
        <taxon>Oxalobacteraceae</taxon>
        <taxon>Noviherbaspirillum</taxon>
    </lineage>
</organism>
<evidence type="ECO:0000313" key="2">
    <source>
        <dbReference type="EMBL" id="GIZ51974.1"/>
    </source>
</evidence>
<dbReference type="InterPro" id="IPR016181">
    <property type="entry name" value="Acyl_CoA_acyltransferase"/>
</dbReference>
<dbReference type="RefSeq" id="WP_220808143.1">
    <property type="nucleotide sequence ID" value="NZ_BPMK01000008.1"/>
</dbReference>
<dbReference type="InterPro" id="IPR000182">
    <property type="entry name" value="GNAT_dom"/>
</dbReference>
<sequence>MLDWTWLPFHALTPEQLYDAMMLRQRVFVIEQRCLYPDADGLDPACRHGLAYSPSGTLHAYARILQPGVRHPEPSIGRVVVVPELRGRGLGRDLMQAAMREAMRLFPGQPLRISAQAHLRDFYRQFGFEPSGPVYDDAGIPHVDMFSRGPV</sequence>
<protein>
    <submittedName>
        <fullName evidence="2">ElaA protein</fullName>
    </submittedName>
</protein>
<dbReference type="SUPFAM" id="SSF55729">
    <property type="entry name" value="Acyl-CoA N-acyltransferases (Nat)"/>
    <property type="match status" value="1"/>
</dbReference>
<dbReference type="Proteomes" id="UP000887222">
    <property type="component" value="Unassembled WGS sequence"/>
</dbReference>
<feature type="domain" description="N-acetyltransferase" evidence="1">
    <location>
        <begin position="7"/>
        <end position="150"/>
    </location>
</feature>
<dbReference type="PROSITE" id="PS51186">
    <property type="entry name" value="GNAT"/>
    <property type="match status" value="1"/>
</dbReference>
<evidence type="ECO:0000313" key="3">
    <source>
        <dbReference type="Proteomes" id="UP000887222"/>
    </source>
</evidence>